<evidence type="ECO:0000313" key="2">
    <source>
        <dbReference type="EMBL" id="SVD63014.1"/>
    </source>
</evidence>
<dbReference type="Pfam" id="PF13517">
    <property type="entry name" value="FG-GAP_3"/>
    <property type="match status" value="1"/>
</dbReference>
<feature type="non-terminal residue" evidence="2">
    <location>
        <position position="1"/>
    </location>
</feature>
<accession>A0A382WWI8</accession>
<dbReference type="InterPro" id="IPR028994">
    <property type="entry name" value="Integrin_alpha_N"/>
</dbReference>
<dbReference type="SUPFAM" id="SSF69318">
    <property type="entry name" value="Integrin alpha N-terminal domain"/>
    <property type="match status" value="1"/>
</dbReference>
<dbReference type="InterPro" id="IPR013517">
    <property type="entry name" value="FG-GAP"/>
</dbReference>
<dbReference type="EMBL" id="UINC01162971">
    <property type="protein sequence ID" value="SVD63014.1"/>
    <property type="molecule type" value="Genomic_DNA"/>
</dbReference>
<evidence type="ECO:0008006" key="3">
    <source>
        <dbReference type="Google" id="ProtNLM"/>
    </source>
</evidence>
<evidence type="ECO:0000256" key="1">
    <source>
        <dbReference type="ARBA" id="ARBA00022729"/>
    </source>
</evidence>
<protein>
    <recommendedName>
        <fullName evidence="3">VCBS repeat-containing protein</fullName>
    </recommendedName>
</protein>
<dbReference type="AlphaFoldDB" id="A0A382WWI8"/>
<reference evidence="2" key="1">
    <citation type="submission" date="2018-05" db="EMBL/GenBank/DDBJ databases">
        <authorList>
            <person name="Lanie J.A."/>
            <person name="Ng W.-L."/>
            <person name="Kazmierczak K.M."/>
            <person name="Andrzejewski T.M."/>
            <person name="Davidsen T.M."/>
            <person name="Wayne K.J."/>
            <person name="Tettelin H."/>
            <person name="Glass J.I."/>
            <person name="Rusch D."/>
            <person name="Podicherti R."/>
            <person name="Tsui H.-C.T."/>
            <person name="Winkler M.E."/>
        </authorList>
    </citation>
    <scope>NUCLEOTIDE SEQUENCE</scope>
</reference>
<proteinExistence type="predicted"/>
<gene>
    <name evidence="2" type="ORF">METZ01_LOCUS415868</name>
</gene>
<sequence>GDGFLDLVTINDGEIVGEVGSSRREHVFRNNGEGRYLDATDAWWPDAENIGKDDNVVAFLDFDSDGDADFLIGSLSGPDRLLINDGSGSLRSANDVFTDGATPGTLGMAISDLDGDDRIDVVQSQGEHRTAVQERIFFGRGLAPDDAPPVVTMATAAVRDDSVQVRARIHDRKSPTLPTEWSSVEVRWVTGGDQASTAMSWYGEYLWRATVPGGASEIEICAVDAAGNGTCQWVSASD</sequence>
<organism evidence="2">
    <name type="scientific">marine metagenome</name>
    <dbReference type="NCBI Taxonomy" id="408172"/>
    <lineage>
        <taxon>unclassified sequences</taxon>
        <taxon>metagenomes</taxon>
        <taxon>ecological metagenomes</taxon>
    </lineage>
</organism>
<name>A0A382WWI8_9ZZZZ</name>
<keyword evidence="1" id="KW-0732">Signal</keyword>